<feature type="transmembrane region" description="Helical" evidence="2">
    <location>
        <begin position="163"/>
        <end position="182"/>
    </location>
</feature>
<evidence type="ECO:0000256" key="2">
    <source>
        <dbReference type="SAM" id="Phobius"/>
    </source>
</evidence>
<reference evidence="4 5" key="1">
    <citation type="journal article" date="2016" name="Nat. Commun.">
        <title>Thousands of microbial genomes shed light on interconnected biogeochemical processes in an aquifer system.</title>
        <authorList>
            <person name="Anantharaman K."/>
            <person name="Brown C.T."/>
            <person name="Hug L.A."/>
            <person name="Sharon I."/>
            <person name="Castelle C.J."/>
            <person name="Probst A.J."/>
            <person name="Thomas B.C."/>
            <person name="Singh A."/>
            <person name="Wilkins M.J."/>
            <person name="Karaoz U."/>
            <person name="Brodie E.L."/>
            <person name="Williams K.H."/>
            <person name="Hubbard S.S."/>
            <person name="Banfield J.F."/>
        </authorList>
    </citation>
    <scope>NUCLEOTIDE SEQUENCE [LARGE SCALE GENOMIC DNA]</scope>
</reference>
<keyword evidence="3" id="KW-0732">Signal</keyword>
<proteinExistence type="predicted"/>
<evidence type="ECO:0000256" key="3">
    <source>
        <dbReference type="SAM" id="SignalP"/>
    </source>
</evidence>
<evidence type="ECO:0000313" key="5">
    <source>
        <dbReference type="Proteomes" id="UP000179129"/>
    </source>
</evidence>
<feature type="signal peptide" evidence="3">
    <location>
        <begin position="1"/>
        <end position="28"/>
    </location>
</feature>
<feature type="chain" id="PRO_5009522581" description="Protein BatD" evidence="3">
    <location>
        <begin position="29"/>
        <end position="352"/>
    </location>
</feature>
<gene>
    <name evidence="4" type="ORF">A3F83_01245</name>
</gene>
<protein>
    <recommendedName>
        <fullName evidence="6">Protein BatD</fullName>
    </recommendedName>
</protein>
<sequence length="352" mass="39552">MTKEIKKLLTALPLCLWALIFSSGDCLAASRVDARVDTTGMRIGDHLTLTVWVRTEKNETVKFPDLKSSLGKFELLSDLPPQTHSEDNGATLERRSYVLTAFETGELSIPELPFVLMQQDGGLDTLYTREIKVRVASLVTDTTAAEIKPLKGLIEWPRLWHKIAVWGALALAVIGLLIYAWVRYLRRRDEKFKRDSRPLAPAKPAHLAALEELDRIKSLGLIEKGEIKQFHILVSDAIRNYLGARYGIEALEMTTWELLFTLEGKALQRELWDLNADFLNACDLVKFAKYKPQIIEINATFNRAYEIVEKTRPVQLEPRPTEISETPEEQNGPEVRNSAGSLAAGPQSGGKS</sequence>
<feature type="region of interest" description="Disordered" evidence="1">
    <location>
        <begin position="315"/>
        <end position="352"/>
    </location>
</feature>
<evidence type="ECO:0000313" key="4">
    <source>
        <dbReference type="EMBL" id="OGG02463.1"/>
    </source>
</evidence>
<keyword evidence="2" id="KW-0812">Transmembrane</keyword>
<comment type="caution">
    <text evidence="4">The sequence shown here is derived from an EMBL/GenBank/DDBJ whole genome shotgun (WGS) entry which is preliminary data.</text>
</comment>
<evidence type="ECO:0008006" key="6">
    <source>
        <dbReference type="Google" id="ProtNLM"/>
    </source>
</evidence>
<organism evidence="4 5">
    <name type="scientific">Candidatus Glassbacteria bacterium RIFCSPLOWO2_12_FULL_58_11</name>
    <dbReference type="NCBI Taxonomy" id="1817867"/>
    <lineage>
        <taxon>Bacteria</taxon>
        <taxon>Candidatus Glassiibacteriota</taxon>
    </lineage>
</organism>
<dbReference type="Pfam" id="PF13584">
    <property type="entry name" value="BatD"/>
    <property type="match status" value="1"/>
</dbReference>
<keyword evidence="2" id="KW-0472">Membrane</keyword>
<name>A0A1F5YQV9_9BACT</name>
<dbReference type="EMBL" id="MFIX01000183">
    <property type="protein sequence ID" value="OGG02463.1"/>
    <property type="molecule type" value="Genomic_DNA"/>
</dbReference>
<dbReference type="Proteomes" id="UP000179129">
    <property type="component" value="Unassembled WGS sequence"/>
</dbReference>
<evidence type="ECO:0000256" key="1">
    <source>
        <dbReference type="SAM" id="MobiDB-lite"/>
    </source>
</evidence>
<dbReference type="InterPro" id="IPR025738">
    <property type="entry name" value="BatD"/>
</dbReference>
<dbReference type="AlphaFoldDB" id="A0A1F5YQV9"/>
<keyword evidence="2" id="KW-1133">Transmembrane helix</keyword>
<accession>A0A1F5YQV9</accession>
<dbReference type="STRING" id="1817867.A3F83_01245"/>